<comment type="caution">
    <text evidence="2">The sequence shown here is derived from an EMBL/GenBank/DDBJ whole genome shotgun (WGS) entry which is preliminary data.</text>
</comment>
<keyword evidence="3" id="KW-1185">Reference proteome</keyword>
<evidence type="ECO:0000313" key="3">
    <source>
        <dbReference type="Proteomes" id="UP000324748"/>
    </source>
</evidence>
<protein>
    <submittedName>
        <fullName evidence="2">Uncharacterized protein</fullName>
    </submittedName>
</protein>
<sequence>MAEGEPLILMRLRLWQERERGDLDEGKLLAENKKLKEDVKELEHSKQKLLQVEQVLQNQLSYSKDKRYKLEAKVAEATDECCVKAKLLRKTSEELRLARLKLDSMDSRVYLPHEVQKSATQDEKKSQEIEYAKCAKEISNTAKMIVSDC</sequence>
<feature type="coiled-coil region" evidence="1">
    <location>
        <begin position="25"/>
        <end position="59"/>
    </location>
</feature>
<evidence type="ECO:0000313" key="2">
    <source>
        <dbReference type="EMBL" id="KAA1089580.1"/>
    </source>
</evidence>
<name>A0A5B0NNC5_PUCGR</name>
<dbReference type="OrthoDB" id="2509519at2759"/>
<proteinExistence type="predicted"/>
<dbReference type="AlphaFoldDB" id="A0A5B0NNC5"/>
<evidence type="ECO:0000256" key="1">
    <source>
        <dbReference type="SAM" id="Coils"/>
    </source>
</evidence>
<dbReference type="EMBL" id="VSWC01000093">
    <property type="protein sequence ID" value="KAA1089580.1"/>
    <property type="molecule type" value="Genomic_DNA"/>
</dbReference>
<reference evidence="2 3" key="1">
    <citation type="submission" date="2019-05" db="EMBL/GenBank/DDBJ databases">
        <title>Emergence of the Ug99 lineage of the wheat stem rust pathogen through somatic hybridization.</title>
        <authorList>
            <person name="Li F."/>
            <person name="Upadhyaya N.M."/>
            <person name="Sperschneider J."/>
            <person name="Matny O."/>
            <person name="Nguyen-Phuc H."/>
            <person name="Mago R."/>
            <person name="Raley C."/>
            <person name="Miller M.E."/>
            <person name="Silverstein K.A.T."/>
            <person name="Henningsen E."/>
            <person name="Hirsch C.D."/>
            <person name="Visser B."/>
            <person name="Pretorius Z.A."/>
            <person name="Steffenson B.J."/>
            <person name="Schwessinger B."/>
            <person name="Dodds P.N."/>
            <person name="Figueroa M."/>
        </authorList>
    </citation>
    <scope>NUCLEOTIDE SEQUENCE [LARGE SCALE GENOMIC DNA]</scope>
    <source>
        <strain evidence="2">21-0</strain>
    </source>
</reference>
<keyword evidence="1" id="KW-0175">Coiled coil</keyword>
<organism evidence="2 3">
    <name type="scientific">Puccinia graminis f. sp. tritici</name>
    <dbReference type="NCBI Taxonomy" id="56615"/>
    <lineage>
        <taxon>Eukaryota</taxon>
        <taxon>Fungi</taxon>
        <taxon>Dikarya</taxon>
        <taxon>Basidiomycota</taxon>
        <taxon>Pucciniomycotina</taxon>
        <taxon>Pucciniomycetes</taxon>
        <taxon>Pucciniales</taxon>
        <taxon>Pucciniaceae</taxon>
        <taxon>Puccinia</taxon>
    </lineage>
</organism>
<gene>
    <name evidence="2" type="ORF">PGT21_022827</name>
</gene>
<dbReference type="Proteomes" id="UP000324748">
    <property type="component" value="Unassembled WGS sequence"/>
</dbReference>
<accession>A0A5B0NNC5</accession>